<evidence type="ECO:0000313" key="2">
    <source>
        <dbReference type="EMBL" id="OGG94293.1"/>
    </source>
</evidence>
<feature type="domain" description="Methyltransferase" evidence="1">
    <location>
        <begin position="53"/>
        <end position="146"/>
    </location>
</feature>
<dbReference type="PANTHER" id="PTHR42912">
    <property type="entry name" value="METHYLTRANSFERASE"/>
    <property type="match status" value="1"/>
</dbReference>
<dbReference type="Proteomes" id="UP000178449">
    <property type="component" value="Unassembled WGS sequence"/>
</dbReference>
<dbReference type="InterPro" id="IPR050508">
    <property type="entry name" value="Methyltransf_Superfamily"/>
</dbReference>
<dbReference type="InterPro" id="IPR029063">
    <property type="entry name" value="SAM-dependent_MTases_sf"/>
</dbReference>
<sequence>MSQSPDLIKEHYKKEAEIHKDAPVSTMADVIIRDKELELIQNFFKLLVAPANVLEIGCGNGFTLEMLLREFPKNKYTGLDYTEELLDQAKARGLGCELHAGDSRALPFGEGQFDIVYTERCLINVLEDEGKLKSIDEIHRVLKPGGLYLMMEGFEDGMENNNRARQELGLETLSPAHHNTYFNKKTLYPHIEGKLERIEPETLSPVGHKIQWNFLSSHYFFARVLHPLITKGEQTRNTEMVKFFAHMPPMGNYSPLQAHIFRKL</sequence>
<protein>
    <recommendedName>
        <fullName evidence="1">Methyltransferase domain-containing protein</fullName>
    </recommendedName>
</protein>
<dbReference type="InterPro" id="IPR041698">
    <property type="entry name" value="Methyltransf_25"/>
</dbReference>
<reference evidence="2 3" key="1">
    <citation type="journal article" date="2016" name="Nat. Commun.">
        <title>Thousands of microbial genomes shed light on interconnected biogeochemical processes in an aquifer system.</title>
        <authorList>
            <person name="Anantharaman K."/>
            <person name="Brown C.T."/>
            <person name="Hug L.A."/>
            <person name="Sharon I."/>
            <person name="Castelle C.J."/>
            <person name="Probst A.J."/>
            <person name="Thomas B.C."/>
            <person name="Singh A."/>
            <person name="Wilkins M.J."/>
            <person name="Karaoz U."/>
            <person name="Brodie E.L."/>
            <person name="Williams K.H."/>
            <person name="Hubbard S.S."/>
            <person name="Banfield J.F."/>
        </authorList>
    </citation>
    <scope>NUCLEOTIDE SEQUENCE [LARGE SCALE GENOMIC DNA]</scope>
</reference>
<evidence type="ECO:0000259" key="1">
    <source>
        <dbReference type="Pfam" id="PF13649"/>
    </source>
</evidence>
<comment type="caution">
    <text evidence="2">The sequence shown here is derived from an EMBL/GenBank/DDBJ whole genome shotgun (WGS) entry which is preliminary data.</text>
</comment>
<gene>
    <name evidence="2" type="ORF">A2527_14635</name>
</gene>
<accession>A0A1F6G860</accession>
<organism evidence="2 3">
    <name type="scientific">Candidatus Lambdaproteobacteria bacterium RIFOXYD2_FULL_50_16</name>
    <dbReference type="NCBI Taxonomy" id="1817772"/>
    <lineage>
        <taxon>Bacteria</taxon>
        <taxon>Pseudomonadati</taxon>
        <taxon>Pseudomonadota</taxon>
        <taxon>Candidatus Lambdaproteobacteria</taxon>
    </lineage>
</organism>
<dbReference type="SUPFAM" id="SSF53335">
    <property type="entry name" value="S-adenosyl-L-methionine-dependent methyltransferases"/>
    <property type="match status" value="1"/>
</dbReference>
<dbReference type="GO" id="GO:0008168">
    <property type="term" value="F:methyltransferase activity"/>
    <property type="evidence" value="ECO:0007669"/>
    <property type="project" value="TreeGrafter"/>
</dbReference>
<dbReference type="EMBL" id="MFNE01000040">
    <property type="protein sequence ID" value="OGG94293.1"/>
    <property type="molecule type" value="Genomic_DNA"/>
</dbReference>
<dbReference type="PANTHER" id="PTHR42912:SF93">
    <property type="entry name" value="N6-ADENOSINE-METHYLTRANSFERASE TMT1A"/>
    <property type="match status" value="1"/>
</dbReference>
<dbReference type="CDD" id="cd02440">
    <property type="entry name" value="AdoMet_MTases"/>
    <property type="match status" value="1"/>
</dbReference>
<evidence type="ECO:0000313" key="3">
    <source>
        <dbReference type="Proteomes" id="UP000178449"/>
    </source>
</evidence>
<proteinExistence type="predicted"/>
<dbReference type="STRING" id="1817772.A2527_14635"/>
<name>A0A1F6G860_9PROT</name>
<dbReference type="Pfam" id="PF13649">
    <property type="entry name" value="Methyltransf_25"/>
    <property type="match status" value="1"/>
</dbReference>
<dbReference type="Gene3D" id="3.40.50.150">
    <property type="entry name" value="Vaccinia Virus protein VP39"/>
    <property type="match status" value="1"/>
</dbReference>
<dbReference type="AlphaFoldDB" id="A0A1F6G860"/>